<organism evidence="1 2">
    <name type="scientific">Malus domestica</name>
    <name type="common">Apple</name>
    <name type="synonym">Pyrus malus</name>
    <dbReference type="NCBI Taxonomy" id="3750"/>
    <lineage>
        <taxon>Eukaryota</taxon>
        <taxon>Viridiplantae</taxon>
        <taxon>Streptophyta</taxon>
        <taxon>Embryophyta</taxon>
        <taxon>Tracheophyta</taxon>
        <taxon>Spermatophyta</taxon>
        <taxon>Magnoliopsida</taxon>
        <taxon>eudicotyledons</taxon>
        <taxon>Gunneridae</taxon>
        <taxon>Pentapetalae</taxon>
        <taxon>rosids</taxon>
        <taxon>fabids</taxon>
        <taxon>Rosales</taxon>
        <taxon>Rosaceae</taxon>
        <taxon>Amygdaloideae</taxon>
        <taxon>Maleae</taxon>
        <taxon>Malus</taxon>
    </lineage>
</organism>
<dbReference type="Proteomes" id="UP000290289">
    <property type="component" value="Chromosome 2"/>
</dbReference>
<keyword evidence="2" id="KW-1185">Reference proteome</keyword>
<proteinExistence type="predicted"/>
<accession>A0A498KEY1</accession>
<comment type="caution">
    <text evidence="1">The sequence shown here is derived from an EMBL/GenBank/DDBJ whole genome shotgun (WGS) entry which is preliminary data.</text>
</comment>
<gene>
    <name evidence="1" type="ORF">DVH24_006211</name>
</gene>
<reference evidence="1 2" key="1">
    <citation type="submission" date="2018-10" db="EMBL/GenBank/DDBJ databases">
        <title>A high-quality apple genome assembly.</title>
        <authorList>
            <person name="Hu J."/>
        </authorList>
    </citation>
    <scope>NUCLEOTIDE SEQUENCE [LARGE SCALE GENOMIC DNA]</scope>
    <source>
        <strain evidence="2">cv. HFTH1</strain>
        <tissue evidence="1">Young leaf</tissue>
    </source>
</reference>
<sequence>MIKKGDKLWGNLVSVTQHVASRVGLSGPVCTARKQASDVGLQQVVVKRQGCRRDLVAWRRCNGCDDGFLGLSSETIRWCCKFGYE</sequence>
<evidence type="ECO:0000313" key="2">
    <source>
        <dbReference type="Proteomes" id="UP000290289"/>
    </source>
</evidence>
<dbReference type="AlphaFoldDB" id="A0A498KEY1"/>
<name>A0A498KEY1_MALDO</name>
<protein>
    <submittedName>
        <fullName evidence="1">Uncharacterized protein</fullName>
    </submittedName>
</protein>
<dbReference type="EMBL" id="RDQH01000328">
    <property type="protein sequence ID" value="RXI04954.1"/>
    <property type="molecule type" value="Genomic_DNA"/>
</dbReference>
<evidence type="ECO:0000313" key="1">
    <source>
        <dbReference type="EMBL" id="RXI04954.1"/>
    </source>
</evidence>